<sequence>MRKGVDKRLLRDIRNAISQKALDMKVSTTWFKYLSKSKHGYKFLVNRQKQITTLREILESVSKKQPNLSKGQISEAISKVVNNF</sequence>
<comment type="caution">
    <text evidence="1">The sequence shown here is derived from an EMBL/GenBank/DDBJ whole genome shotgun (WGS) entry which is preliminary data.</text>
</comment>
<evidence type="ECO:0000313" key="2">
    <source>
        <dbReference type="Proteomes" id="UP000178603"/>
    </source>
</evidence>
<accession>A0A1F8AUM5</accession>
<name>A0A1F8AUM5_9BACT</name>
<proteinExistence type="predicted"/>
<protein>
    <submittedName>
        <fullName evidence="1">Uncharacterized protein</fullName>
    </submittedName>
</protein>
<reference evidence="1 2" key="1">
    <citation type="journal article" date="2016" name="Nat. Commun.">
        <title>Thousands of microbial genomes shed light on interconnected biogeochemical processes in an aquifer system.</title>
        <authorList>
            <person name="Anantharaman K."/>
            <person name="Brown C.T."/>
            <person name="Hug L.A."/>
            <person name="Sharon I."/>
            <person name="Castelle C.J."/>
            <person name="Probst A.J."/>
            <person name="Thomas B.C."/>
            <person name="Singh A."/>
            <person name="Wilkins M.J."/>
            <person name="Karaoz U."/>
            <person name="Brodie E.L."/>
            <person name="Williams K.H."/>
            <person name="Hubbard S.S."/>
            <person name="Banfield J.F."/>
        </authorList>
    </citation>
    <scope>NUCLEOTIDE SEQUENCE [LARGE SCALE GENOMIC DNA]</scope>
</reference>
<organism evidence="1 2">
    <name type="scientific">Candidatus Woesebacteria bacterium RIFCSPHIGHO2_12_FULL_41_24</name>
    <dbReference type="NCBI Taxonomy" id="1802510"/>
    <lineage>
        <taxon>Bacteria</taxon>
        <taxon>Candidatus Woeseibacteriota</taxon>
    </lineage>
</organism>
<evidence type="ECO:0000313" key="1">
    <source>
        <dbReference type="EMBL" id="OGM55340.1"/>
    </source>
</evidence>
<dbReference type="AlphaFoldDB" id="A0A1F8AUM5"/>
<dbReference type="EMBL" id="MGGW01000004">
    <property type="protein sequence ID" value="OGM55340.1"/>
    <property type="molecule type" value="Genomic_DNA"/>
</dbReference>
<dbReference type="Proteomes" id="UP000178603">
    <property type="component" value="Unassembled WGS sequence"/>
</dbReference>
<gene>
    <name evidence="1" type="ORF">A3E44_03600</name>
</gene>